<name>A0A644YFB4_9ZZZZ</name>
<accession>A0A644YFB4</accession>
<dbReference type="InterPro" id="IPR013783">
    <property type="entry name" value="Ig-like_fold"/>
</dbReference>
<protein>
    <recommendedName>
        <fullName evidence="2">Fibronectin type-III domain-containing protein</fullName>
    </recommendedName>
</protein>
<evidence type="ECO:0008006" key="2">
    <source>
        <dbReference type="Google" id="ProtNLM"/>
    </source>
</evidence>
<reference evidence="1" key="1">
    <citation type="submission" date="2019-08" db="EMBL/GenBank/DDBJ databases">
        <authorList>
            <person name="Kucharzyk K."/>
            <person name="Murdoch R.W."/>
            <person name="Higgins S."/>
            <person name="Loffler F."/>
        </authorList>
    </citation>
    <scope>NUCLEOTIDE SEQUENCE</scope>
</reference>
<dbReference type="EMBL" id="VSSQ01004889">
    <property type="protein sequence ID" value="MPM27029.1"/>
    <property type="molecule type" value="Genomic_DNA"/>
</dbReference>
<dbReference type="Gene3D" id="2.60.40.10">
    <property type="entry name" value="Immunoglobulins"/>
    <property type="match status" value="1"/>
</dbReference>
<organism evidence="1">
    <name type="scientific">bioreactor metagenome</name>
    <dbReference type="NCBI Taxonomy" id="1076179"/>
    <lineage>
        <taxon>unclassified sequences</taxon>
        <taxon>metagenomes</taxon>
        <taxon>ecological metagenomes</taxon>
    </lineage>
</organism>
<evidence type="ECO:0000313" key="1">
    <source>
        <dbReference type="EMBL" id="MPM27029.1"/>
    </source>
</evidence>
<proteinExistence type="predicted"/>
<sequence length="343" mass="38352">MKLYILLFLIITAPLTLRANYVVDFSNPATFQVTCGTIQPSQWSVSASTCELLLPPLVLTTDTFLNINYLFRINQSGNLYKGDYLSVLYKTSLNGAWQTDTTILGIVNNNVRDIRGQFAMHLGDTLYFKIVAHTRLSSGFWAVKSGDISISGVTPVYFPLPVELMDFSGRYNPDENCNNIKWSTASETNNSHFILERSEDGEKFSTINIIPGSGNSNVLLNYEFRDENPAGNYYYRLTQVDYDGKSETFNPVFVKIKGDSRILIENAWFSGNAVQYEIPTGISSRLNVVLSDLHGRILYQSIVDPAEGNQRNTIPYSGAEGSMLLLVISDEAGNRDMKKLIPL</sequence>
<gene>
    <name evidence="1" type="ORF">SDC9_73534</name>
</gene>
<dbReference type="AlphaFoldDB" id="A0A644YFB4"/>
<comment type="caution">
    <text evidence="1">The sequence shown here is derived from an EMBL/GenBank/DDBJ whole genome shotgun (WGS) entry which is preliminary data.</text>
</comment>